<dbReference type="GO" id="GO:0005975">
    <property type="term" value="P:carbohydrate metabolic process"/>
    <property type="evidence" value="ECO:0007669"/>
    <property type="project" value="InterPro"/>
</dbReference>
<dbReference type="GO" id="GO:0004553">
    <property type="term" value="F:hydrolase activity, hydrolyzing O-glycosyl compounds"/>
    <property type="evidence" value="ECO:0007669"/>
    <property type="project" value="InterPro"/>
</dbReference>
<dbReference type="RefSeq" id="WP_169401682.1">
    <property type="nucleotide sequence ID" value="NZ_JAADJU010000002.1"/>
</dbReference>
<evidence type="ECO:0000256" key="1">
    <source>
        <dbReference type="ARBA" id="ARBA00022729"/>
    </source>
</evidence>
<proteinExistence type="predicted"/>
<dbReference type="Gene3D" id="2.10.10.20">
    <property type="entry name" value="Carbohydrate-binding module superfamily 5/12"/>
    <property type="match status" value="2"/>
</dbReference>
<reference evidence="5 6" key="1">
    <citation type="submission" date="2020-01" db="EMBL/GenBank/DDBJ databases">
        <authorList>
            <person name="Lee S.D."/>
        </authorList>
    </citation>
    <scope>NUCLEOTIDE SEQUENCE [LARGE SCALE GENOMIC DNA]</scope>
    <source>
        <strain evidence="5 6">SAP-1</strain>
    </source>
</reference>
<protein>
    <recommendedName>
        <fullName evidence="4">Chitin-binding type-3 domain-containing protein</fullName>
    </recommendedName>
</protein>
<feature type="signal peptide" evidence="3">
    <location>
        <begin position="1"/>
        <end position="29"/>
    </location>
</feature>
<dbReference type="InterPro" id="IPR014756">
    <property type="entry name" value="Ig_E-set"/>
</dbReference>
<dbReference type="PANTHER" id="PTHR34823:SF1">
    <property type="entry name" value="CHITIN-BINDING TYPE-4 DOMAIN-CONTAINING PROTEIN"/>
    <property type="match status" value="1"/>
</dbReference>
<dbReference type="InterPro" id="IPR051024">
    <property type="entry name" value="GlcNAc_Chitin_IntDeg"/>
</dbReference>
<sequence length="506" mass="54596">MTQFKKTFLATLVALSASSAALYSAAVSAHGYVSQPASRAVNCQKGLNKNCGQVTYEPQSVEAPKTASDFPPDGKIASGGWYGAATFDNERSDWQRINIKPGWQQIKWYLTAPHATTNFKYYITKPGWSNANNATLTRSMFEDTPFCQEDMAGVTPPNNVTHECNVPERTGNQLIYAVWRINNTGNSFYQIIDVKFDGSNDNGSEEAAKPVADIKISSDRLSTGNLMLDASASSGESLRYSWQVITNSDKVILTGNTGSKASIRLKQEATSNFDVQVKLTVTNAKEISASKTVTLKAVKAADVNAPVAVVPANFTVEEQDVSAGYTLDGSNSKNAKSVQWKSLTKGFWLQEAAGKPWTATLSKPTVRALIPANTTGNAVYQLTVTGADGTRDVKTVTVTVKAKSSGEDKPEIPATGEYPAWQSAATYVAGDKVTYQGVRYIAAYWTRSAPGSDGSWKLADSSQVAAWSASTPYNGGDHVTYQGKKYKAAYWTRGDIPGQHAVWIAE</sequence>
<evidence type="ECO:0000256" key="3">
    <source>
        <dbReference type="SAM" id="SignalP"/>
    </source>
</evidence>
<dbReference type="GO" id="GO:0005576">
    <property type="term" value="C:extracellular region"/>
    <property type="evidence" value="ECO:0007669"/>
    <property type="project" value="InterPro"/>
</dbReference>
<feature type="chain" id="PRO_5032390982" description="Chitin-binding type-3 domain-containing protein" evidence="3">
    <location>
        <begin position="30"/>
        <end position="506"/>
    </location>
</feature>
<keyword evidence="2" id="KW-0378">Hydrolase</keyword>
<dbReference type="EMBL" id="JAADJU010000002">
    <property type="protein sequence ID" value="NMP25972.1"/>
    <property type="molecule type" value="Genomic_DNA"/>
</dbReference>
<dbReference type="InterPro" id="IPR036573">
    <property type="entry name" value="CBM_sf_5/12"/>
</dbReference>
<dbReference type="Gene3D" id="2.70.50.50">
    <property type="entry name" value="chitin-binding protein cbp21"/>
    <property type="match status" value="1"/>
</dbReference>
<dbReference type="Proteomes" id="UP000585363">
    <property type="component" value="Unassembled WGS sequence"/>
</dbReference>
<name>A0A848MG26_9GAMM</name>
<keyword evidence="6" id="KW-1185">Reference proteome</keyword>
<dbReference type="Gene3D" id="2.60.40.10">
    <property type="entry name" value="Immunoglobulins"/>
    <property type="match status" value="2"/>
</dbReference>
<dbReference type="CDD" id="cd21177">
    <property type="entry name" value="LPMO_AA10"/>
    <property type="match status" value="1"/>
</dbReference>
<organism evidence="5 6">
    <name type="scientific">Rouxiella aceris</name>
    <dbReference type="NCBI Taxonomy" id="2703884"/>
    <lineage>
        <taxon>Bacteria</taxon>
        <taxon>Pseudomonadati</taxon>
        <taxon>Pseudomonadota</taxon>
        <taxon>Gammaproteobacteria</taxon>
        <taxon>Enterobacterales</taxon>
        <taxon>Yersiniaceae</taxon>
        <taxon>Rouxiella</taxon>
    </lineage>
</organism>
<dbReference type="AlphaFoldDB" id="A0A848MG26"/>
<gene>
    <name evidence="5" type="ORF">GW590_03675</name>
</gene>
<evidence type="ECO:0000313" key="6">
    <source>
        <dbReference type="Proteomes" id="UP000585363"/>
    </source>
</evidence>
<dbReference type="SUPFAM" id="SSF81296">
    <property type="entry name" value="E set domains"/>
    <property type="match status" value="1"/>
</dbReference>
<dbReference type="Pfam" id="PF02839">
    <property type="entry name" value="CBM_5_12"/>
    <property type="match status" value="2"/>
</dbReference>
<accession>A0A848MG26</accession>
<dbReference type="Pfam" id="PF03067">
    <property type="entry name" value="LPMO_10"/>
    <property type="match status" value="1"/>
</dbReference>
<dbReference type="InterPro" id="IPR013783">
    <property type="entry name" value="Ig-like_fold"/>
</dbReference>
<dbReference type="CDD" id="cd12215">
    <property type="entry name" value="ChiC_BD"/>
    <property type="match status" value="1"/>
</dbReference>
<dbReference type="SUPFAM" id="SSF51055">
    <property type="entry name" value="Carbohydrate binding domain"/>
    <property type="match status" value="2"/>
</dbReference>
<feature type="domain" description="Chitin-binding type-3" evidence="4">
    <location>
        <begin position="464"/>
        <end position="506"/>
    </location>
</feature>
<feature type="domain" description="Chitin-binding type-3" evidence="4">
    <location>
        <begin position="418"/>
        <end position="459"/>
    </location>
</feature>
<evidence type="ECO:0000256" key="2">
    <source>
        <dbReference type="ARBA" id="ARBA00022801"/>
    </source>
</evidence>
<dbReference type="CDD" id="cd12204">
    <property type="entry name" value="CBD_like"/>
    <property type="match status" value="1"/>
</dbReference>
<dbReference type="InterPro" id="IPR004302">
    <property type="entry name" value="Cellulose/chitin-bd_N"/>
</dbReference>
<keyword evidence="1 3" id="KW-0732">Signal</keyword>
<dbReference type="InterPro" id="IPR003610">
    <property type="entry name" value="CBM5/12"/>
</dbReference>
<dbReference type="SMART" id="SM00495">
    <property type="entry name" value="ChtBD3"/>
    <property type="match status" value="2"/>
</dbReference>
<reference evidence="5 6" key="2">
    <citation type="submission" date="2020-06" db="EMBL/GenBank/DDBJ databases">
        <title>Polyphasic characterization of a Rahnella strain isolated from tree sap.</title>
        <authorList>
            <person name="Kim I.S."/>
        </authorList>
    </citation>
    <scope>NUCLEOTIDE SEQUENCE [LARGE SCALE GENOMIC DNA]</scope>
    <source>
        <strain evidence="5 6">SAP-1</strain>
    </source>
</reference>
<comment type="caution">
    <text evidence="5">The sequence shown here is derived from an EMBL/GenBank/DDBJ whole genome shotgun (WGS) entry which is preliminary data.</text>
</comment>
<evidence type="ECO:0000313" key="5">
    <source>
        <dbReference type="EMBL" id="NMP25972.1"/>
    </source>
</evidence>
<dbReference type="GO" id="GO:0030246">
    <property type="term" value="F:carbohydrate binding"/>
    <property type="evidence" value="ECO:0007669"/>
    <property type="project" value="InterPro"/>
</dbReference>
<dbReference type="PANTHER" id="PTHR34823">
    <property type="entry name" value="GLCNAC-BINDING PROTEIN A"/>
    <property type="match status" value="1"/>
</dbReference>
<evidence type="ECO:0000259" key="4">
    <source>
        <dbReference type="SMART" id="SM00495"/>
    </source>
</evidence>